<dbReference type="AlphaFoldDB" id="A0A7T7WK56"/>
<organism evidence="1 2">
    <name type="scientific">Acinetobacter variabilis</name>
    <dbReference type="NCBI Taxonomy" id="70346"/>
    <lineage>
        <taxon>Bacteria</taxon>
        <taxon>Pseudomonadati</taxon>
        <taxon>Pseudomonadota</taxon>
        <taxon>Gammaproteobacteria</taxon>
        <taxon>Moraxellales</taxon>
        <taxon>Moraxellaceae</taxon>
        <taxon>Acinetobacter</taxon>
    </lineage>
</organism>
<sequence>MCSKEKIVIDQFLKLGKGELFCRSDFGIEISDRELKRILYHFILSGEVHIILSKVYYKVEMNKFSQFKNKPLSPDITAVLQTLSRATALKFQEHGGVAANRIGLSTQVPVIHVFYTTGRSREIKLYGQTVRFIRTRCLDVFQYAHEPVGLAISALYFLGPKIVDLVIIKQLKKSLGEDNFQKFLKAKKPLWIQKRILEIKNNICFLE</sequence>
<proteinExistence type="predicted"/>
<reference evidence="1 2" key="1">
    <citation type="submission" date="2020-08" db="EMBL/GenBank/DDBJ databases">
        <title>Emergence of ISAba1-mediated novel tet(X) in Acinetobacter variabilis from a chicken farm.</title>
        <authorList>
            <person name="Peng K."/>
            <person name="Li R."/>
        </authorList>
    </citation>
    <scope>NUCLEOTIDE SEQUENCE [LARGE SCALE GENOMIC DNA]</scope>
    <source>
        <strain evidence="1 2">XM9F202-2</strain>
    </source>
</reference>
<evidence type="ECO:0000313" key="1">
    <source>
        <dbReference type="EMBL" id="QQN89119.1"/>
    </source>
</evidence>
<name>A0A7T7WK56_9GAMM</name>
<dbReference type="Proteomes" id="UP000596079">
    <property type="component" value="Chromosome"/>
</dbReference>
<dbReference type="EMBL" id="CP060811">
    <property type="protein sequence ID" value="QQN89119.1"/>
    <property type="molecule type" value="Genomic_DNA"/>
</dbReference>
<dbReference type="Pfam" id="PF19570">
    <property type="entry name" value="DUF6088"/>
    <property type="match status" value="1"/>
</dbReference>
<evidence type="ECO:0000313" key="2">
    <source>
        <dbReference type="Proteomes" id="UP000596079"/>
    </source>
</evidence>
<protein>
    <submittedName>
        <fullName evidence="1">Uncharacterized protein</fullName>
    </submittedName>
</protein>
<accession>A0A7T7WK56</accession>
<dbReference type="InterPro" id="IPR045738">
    <property type="entry name" value="DUF6088"/>
</dbReference>
<dbReference type="RefSeq" id="WP_166137304.1">
    <property type="nucleotide sequence ID" value="NZ_CP060811.1"/>
</dbReference>
<gene>
    <name evidence="1" type="ORF">IAQ69_05520</name>
</gene>